<sequence>MYILSYLDSGVLIAASRGNDLVSAQANLILDDNSRYFCSSNFVRLEILTKAKYYKQIEKANFYNAFFDMCNVWANDLNTIVKLAEDLAISYGLNALDALQIASAISVNADEFITTEKPTKPLHRVTDINVISLMNI</sequence>
<evidence type="ECO:0000313" key="2">
    <source>
        <dbReference type="EMBL" id="AFZ47910.1"/>
    </source>
</evidence>
<dbReference type="AlphaFoldDB" id="K9YNC2"/>
<feature type="domain" description="PIN" evidence="1">
    <location>
        <begin position="6"/>
        <end position="114"/>
    </location>
</feature>
<dbReference type="STRING" id="292563.Cyast_1957"/>
<dbReference type="BioCyc" id="CSTA292563:G1353-1964-MONOMER"/>
<dbReference type="Pfam" id="PF01850">
    <property type="entry name" value="PIN"/>
    <property type="match status" value="1"/>
</dbReference>
<protein>
    <recommendedName>
        <fullName evidence="1">PIN domain-containing protein</fullName>
    </recommendedName>
</protein>
<proteinExistence type="predicted"/>
<dbReference type="InterPro" id="IPR029060">
    <property type="entry name" value="PIN-like_dom_sf"/>
</dbReference>
<dbReference type="HOGENOM" id="CLU_151259_0_0_3"/>
<dbReference type="InterPro" id="IPR002716">
    <property type="entry name" value="PIN_dom"/>
</dbReference>
<reference evidence="3" key="1">
    <citation type="journal article" date="2013" name="Proc. Natl. Acad. Sci. U.S.A.">
        <title>Improving the coverage of the cyanobacterial phylum using diversity-driven genome sequencing.</title>
        <authorList>
            <person name="Shih P.M."/>
            <person name="Wu D."/>
            <person name="Latifi A."/>
            <person name="Axen S.D."/>
            <person name="Fewer D.P."/>
            <person name="Talla E."/>
            <person name="Calteau A."/>
            <person name="Cai F."/>
            <person name="Tandeau de Marsac N."/>
            <person name="Rippka R."/>
            <person name="Herdman M."/>
            <person name="Sivonen K."/>
            <person name="Coursin T."/>
            <person name="Laurent T."/>
            <person name="Goodwin L."/>
            <person name="Nolan M."/>
            <person name="Davenport K.W."/>
            <person name="Han C.S."/>
            <person name="Rubin E.M."/>
            <person name="Eisen J.A."/>
            <person name="Woyke T."/>
            <person name="Gugger M."/>
            <person name="Kerfeld C.A."/>
        </authorList>
    </citation>
    <scope>NUCLEOTIDE SEQUENCE [LARGE SCALE GENOMIC DNA]</scope>
    <source>
        <strain evidence="3">ATCC 29140 / PCC 7202</strain>
    </source>
</reference>
<dbReference type="KEGG" id="csn:Cyast_1957"/>
<dbReference type="Proteomes" id="UP000010483">
    <property type="component" value="Chromosome"/>
</dbReference>
<gene>
    <name evidence="2" type="ordered locus">Cyast_1957</name>
</gene>
<evidence type="ECO:0000313" key="3">
    <source>
        <dbReference type="Proteomes" id="UP000010483"/>
    </source>
</evidence>
<accession>K9YNC2</accession>
<keyword evidence="3" id="KW-1185">Reference proteome</keyword>
<dbReference type="SUPFAM" id="SSF88723">
    <property type="entry name" value="PIN domain-like"/>
    <property type="match status" value="1"/>
</dbReference>
<dbReference type="PATRIC" id="fig|292563.3.peg.2047"/>
<evidence type="ECO:0000259" key="1">
    <source>
        <dbReference type="Pfam" id="PF01850"/>
    </source>
</evidence>
<name>K9YNC2_CYASC</name>
<dbReference type="Gene3D" id="3.40.50.1010">
    <property type="entry name" value="5'-nuclease"/>
    <property type="match status" value="1"/>
</dbReference>
<dbReference type="eggNOG" id="COG1848">
    <property type="taxonomic scope" value="Bacteria"/>
</dbReference>
<dbReference type="EMBL" id="CP003940">
    <property type="protein sequence ID" value="AFZ47910.1"/>
    <property type="molecule type" value="Genomic_DNA"/>
</dbReference>
<organism evidence="2 3">
    <name type="scientific">Cyanobacterium stanieri (strain ATCC 29140 / PCC 7202)</name>
    <dbReference type="NCBI Taxonomy" id="292563"/>
    <lineage>
        <taxon>Bacteria</taxon>
        <taxon>Bacillati</taxon>
        <taxon>Cyanobacteriota</taxon>
        <taxon>Cyanophyceae</taxon>
        <taxon>Oscillatoriophycideae</taxon>
        <taxon>Chroococcales</taxon>
        <taxon>Geminocystaceae</taxon>
        <taxon>Cyanobacterium</taxon>
    </lineage>
</organism>